<evidence type="ECO:0000313" key="2">
    <source>
        <dbReference type="Proteomes" id="UP001606305"/>
    </source>
</evidence>
<gene>
    <name evidence="1" type="ORF">ACG00X_22315</name>
</gene>
<accession>A0ABW7GCC6</accession>
<protein>
    <submittedName>
        <fullName evidence="1">Uncharacterized protein</fullName>
    </submittedName>
</protein>
<reference evidence="1 2" key="1">
    <citation type="submission" date="2024-09" db="EMBL/GenBank/DDBJ databases">
        <title>Novel species of the genus Pelomonas and Roseateles isolated from streams.</title>
        <authorList>
            <person name="Lu H."/>
        </authorList>
    </citation>
    <scope>NUCLEOTIDE SEQUENCE [LARGE SCALE GENOMIC DNA]</scope>
    <source>
        <strain evidence="1 2">BYS96W</strain>
    </source>
</reference>
<name>A0ABW7GCC6_9BURK</name>
<dbReference type="EMBL" id="JBIGIA010000025">
    <property type="protein sequence ID" value="MFG6459578.1"/>
    <property type="molecule type" value="Genomic_DNA"/>
</dbReference>
<evidence type="ECO:0000313" key="1">
    <source>
        <dbReference type="EMBL" id="MFG6459578.1"/>
    </source>
</evidence>
<sequence>MDATHDRLAATPGADGTVRAETATASRELMMTPRAPLGGIGDPPKGDNMATTKTLATAIPAAKLTAAINKAVGISAKKLQLEVQPENIVHKWDLVGRVLADASLAHEFATDVTKQLKAQGIKADAATFIVNKQIIAGFIERGRIGELREL</sequence>
<organism evidence="1 2">
    <name type="scientific">Pelomonas nitida</name>
    <dbReference type="NCBI Taxonomy" id="3299027"/>
    <lineage>
        <taxon>Bacteria</taxon>
        <taxon>Pseudomonadati</taxon>
        <taxon>Pseudomonadota</taxon>
        <taxon>Betaproteobacteria</taxon>
        <taxon>Burkholderiales</taxon>
        <taxon>Sphaerotilaceae</taxon>
        <taxon>Roseateles</taxon>
    </lineage>
</organism>
<dbReference type="Proteomes" id="UP001606305">
    <property type="component" value="Unassembled WGS sequence"/>
</dbReference>
<proteinExistence type="predicted"/>
<keyword evidence="2" id="KW-1185">Reference proteome</keyword>
<comment type="caution">
    <text evidence="1">The sequence shown here is derived from an EMBL/GenBank/DDBJ whole genome shotgun (WGS) entry which is preliminary data.</text>
</comment>